<dbReference type="Proteomes" id="UP001141552">
    <property type="component" value="Unassembled WGS sequence"/>
</dbReference>
<evidence type="ECO:0000313" key="1">
    <source>
        <dbReference type="EMBL" id="KAJ4839431.1"/>
    </source>
</evidence>
<proteinExistence type="predicted"/>
<reference evidence="1" key="1">
    <citation type="submission" date="2022-02" db="EMBL/GenBank/DDBJ databases">
        <authorList>
            <person name="Henning P.M."/>
            <person name="McCubbin A.G."/>
            <person name="Shore J.S."/>
        </authorList>
    </citation>
    <scope>NUCLEOTIDE SEQUENCE</scope>
    <source>
        <strain evidence="1">F60SS</strain>
        <tissue evidence="1">Leaves</tissue>
    </source>
</reference>
<evidence type="ECO:0000313" key="2">
    <source>
        <dbReference type="Proteomes" id="UP001141552"/>
    </source>
</evidence>
<gene>
    <name evidence="1" type="ORF">Tsubulata_025337</name>
</gene>
<organism evidence="1 2">
    <name type="scientific">Turnera subulata</name>
    <dbReference type="NCBI Taxonomy" id="218843"/>
    <lineage>
        <taxon>Eukaryota</taxon>
        <taxon>Viridiplantae</taxon>
        <taxon>Streptophyta</taxon>
        <taxon>Embryophyta</taxon>
        <taxon>Tracheophyta</taxon>
        <taxon>Spermatophyta</taxon>
        <taxon>Magnoliopsida</taxon>
        <taxon>eudicotyledons</taxon>
        <taxon>Gunneridae</taxon>
        <taxon>Pentapetalae</taxon>
        <taxon>rosids</taxon>
        <taxon>fabids</taxon>
        <taxon>Malpighiales</taxon>
        <taxon>Passifloraceae</taxon>
        <taxon>Turnera</taxon>
    </lineage>
</organism>
<dbReference type="EMBL" id="JAKUCV010003315">
    <property type="protein sequence ID" value="KAJ4839431.1"/>
    <property type="molecule type" value="Genomic_DNA"/>
</dbReference>
<dbReference type="OrthoDB" id="1152826at2759"/>
<feature type="non-terminal residue" evidence="1">
    <location>
        <position position="1"/>
    </location>
</feature>
<accession>A0A9Q0JE87</accession>
<dbReference type="AlphaFoldDB" id="A0A9Q0JE87"/>
<protein>
    <submittedName>
        <fullName evidence="1">Uncharacterized protein</fullName>
    </submittedName>
</protein>
<name>A0A9Q0JE87_9ROSI</name>
<keyword evidence="2" id="KW-1185">Reference proteome</keyword>
<sequence>MALSSLVRSAASAAPLLHSSSSSLSPSDPFKVTSVAVNRNLNSSKSIFGASSSLQTCSARSIQPIRATATELPPTVLRSSSGGKTKIGIN</sequence>
<comment type="caution">
    <text evidence="1">The sequence shown here is derived from an EMBL/GenBank/DDBJ whole genome shotgun (WGS) entry which is preliminary data.</text>
</comment>
<reference evidence="1" key="2">
    <citation type="journal article" date="2023" name="Plants (Basel)">
        <title>Annotation of the Turnera subulata (Passifloraceae) Draft Genome Reveals the S-Locus Evolved after the Divergence of Turneroideae from Passifloroideae in a Stepwise Manner.</title>
        <authorList>
            <person name="Henning P.M."/>
            <person name="Roalson E.H."/>
            <person name="Mir W."/>
            <person name="McCubbin A.G."/>
            <person name="Shore J.S."/>
        </authorList>
    </citation>
    <scope>NUCLEOTIDE SEQUENCE</scope>
    <source>
        <strain evidence="1">F60SS</strain>
    </source>
</reference>